<evidence type="ECO:0000256" key="2">
    <source>
        <dbReference type="SAM" id="Phobius"/>
    </source>
</evidence>
<name>A0A934N171_9BACT</name>
<dbReference type="EMBL" id="JAEKNR010000015">
    <property type="protein sequence ID" value="MBJ7596660.1"/>
    <property type="molecule type" value="Genomic_DNA"/>
</dbReference>
<dbReference type="PROSITE" id="PS50914">
    <property type="entry name" value="BON"/>
    <property type="match status" value="1"/>
</dbReference>
<keyword evidence="2" id="KW-1133">Transmembrane helix</keyword>
<gene>
    <name evidence="4" type="ORF">JF922_01040</name>
</gene>
<keyword evidence="2" id="KW-0812">Transmembrane</keyword>
<proteinExistence type="predicted"/>
<dbReference type="Pfam" id="PF04972">
    <property type="entry name" value="BON"/>
    <property type="match status" value="1"/>
</dbReference>
<evidence type="ECO:0000313" key="4">
    <source>
        <dbReference type="EMBL" id="MBJ7596660.1"/>
    </source>
</evidence>
<dbReference type="InterPro" id="IPR007055">
    <property type="entry name" value="BON_dom"/>
</dbReference>
<evidence type="ECO:0000313" key="5">
    <source>
        <dbReference type="Proteomes" id="UP000612893"/>
    </source>
</evidence>
<reference evidence="4" key="1">
    <citation type="submission" date="2020-10" db="EMBL/GenBank/DDBJ databases">
        <title>Ca. Dormibacterota MAGs.</title>
        <authorList>
            <person name="Montgomery K."/>
        </authorList>
    </citation>
    <scope>NUCLEOTIDE SEQUENCE [LARGE SCALE GENOMIC DNA]</scope>
    <source>
        <strain evidence="4">SC8812_S17_10</strain>
    </source>
</reference>
<protein>
    <submittedName>
        <fullName evidence="4">BON domain-containing protein</fullName>
    </submittedName>
</protein>
<comment type="caution">
    <text evidence="4">The sequence shown here is derived from an EMBL/GenBank/DDBJ whole genome shotgun (WGS) entry which is preliminary data.</text>
</comment>
<organism evidence="4 5">
    <name type="scientific">Candidatus Nephthysia bennettiae</name>
    <dbReference type="NCBI Taxonomy" id="3127016"/>
    <lineage>
        <taxon>Bacteria</taxon>
        <taxon>Bacillati</taxon>
        <taxon>Candidatus Dormiibacterota</taxon>
        <taxon>Candidatus Dormibacteria</taxon>
        <taxon>Candidatus Dormibacterales</taxon>
        <taxon>Candidatus Dormibacteraceae</taxon>
        <taxon>Candidatus Nephthysia</taxon>
    </lineage>
</organism>
<dbReference type="Gene3D" id="3.30.1340.30">
    <property type="match status" value="1"/>
</dbReference>
<evidence type="ECO:0000259" key="3">
    <source>
        <dbReference type="PROSITE" id="PS50914"/>
    </source>
</evidence>
<keyword evidence="2" id="KW-0472">Membrane</keyword>
<sequence>MNRALKKRTDTALDELARTYELVRELLIQRLEDVDTQGMRKRGSAYASKVANRIDDIDTKALQRRGYRYAGNLRKEMERRVGKEVDRRMGRQSRPRWPIAGLAVAGLALAALGWTMYDRNRREAMRQRLGEAQSRARERYADLGGVGGAIGKVSGRSNGQDNGLKSRVDEAIAAGGSRPNGVDVSVEGRTVYLRGTVDDPAAVDAAAERIHAVDGVVAVVNLTTGRPSSSAGGGTSSAGGSRAKQS</sequence>
<feature type="transmembrane region" description="Helical" evidence="2">
    <location>
        <begin position="97"/>
        <end position="117"/>
    </location>
</feature>
<dbReference type="RefSeq" id="WP_338198491.1">
    <property type="nucleotide sequence ID" value="NZ_JAEKNR010000015.1"/>
</dbReference>
<accession>A0A934N171</accession>
<feature type="region of interest" description="Disordered" evidence="1">
    <location>
        <begin position="224"/>
        <end position="246"/>
    </location>
</feature>
<feature type="domain" description="BON" evidence="3">
    <location>
        <begin position="160"/>
        <end position="227"/>
    </location>
</feature>
<evidence type="ECO:0000256" key="1">
    <source>
        <dbReference type="SAM" id="MobiDB-lite"/>
    </source>
</evidence>
<keyword evidence="5" id="KW-1185">Reference proteome</keyword>
<dbReference type="Proteomes" id="UP000612893">
    <property type="component" value="Unassembled WGS sequence"/>
</dbReference>
<dbReference type="AlphaFoldDB" id="A0A934N171"/>